<dbReference type="RefSeq" id="WP_067516522.1">
    <property type="nucleotide sequence ID" value="NZ_JABELX010000012.1"/>
</dbReference>
<feature type="compositionally biased region" description="Polar residues" evidence="1">
    <location>
        <begin position="27"/>
        <end position="40"/>
    </location>
</feature>
<dbReference type="AlphaFoldDB" id="A0A849CCA1"/>
<gene>
    <name evidence="2" type="ORF">HLB23_29625</name>
</gene>
<comment type="caution">
    <text evidence="2">The sequence shown here is derived from an EMBL/GenBank/DDBJ whole genome shotgun (WGS) entry which is preliminary data.</text>
</comment>
<evidence type="ECO:0000256" key="1">
    <source>
        <dbReference type="SAM" id="MobiDB-lite"/>
    </source>
</evidence>
<feature type="region of interest" description="Disordered" evidence="1">
    <location>
        <begin position="1"/>
        <end position="62"/>
    </location>
</feature>
<proteinExistence type="predicted"/>
<evidence type="ECO:0000313" key="2">
    <source>
        <dbReference type="EMBL" id="NNH73965.1"/>
    </source>
</evidence>
<dbReference type="Proteomes" id="UP000586827">
    <property type="component" value="Unassembled WGS sequence"/>
</dbReference>
<keyword evidence="3" id="KW-1185">Reference proteome</keyword>
<accession>A0A849CCA1</accession>
<organism evidence="2 3">
    <name type="scientific">Nocardia uniformis</name>
    <dbReference type="NCBI Taxonomy" id="53432"/>
    <lineage>
        <taxon>Bacteria</taxon>
        <taxon>Bacillati</taxon>
        <taxon>Actinomycetota</taxon>
        <taxon>Actinomycetes</taxon>
        <taxon>Mycobacteriales</taxon>
        <taxon>Nocardiaceae</taxon>
        <taxon>Nocardia</taxon>
    </lineage>
</organism>
<sequence>MSDPYADLPPEYLEAMGLPSPGGDVDSTAQQDQSEFSGSESYEDWQREASGPTITFTLYGDS</sequence>
<dbReference type="EMBL" id="JABELX010000012">
    <property type="protein sequence ID" value="NNH73965.1"/>
    <property type="molecule type" value="Genomic_DNA"/>
</dbReference>
<name>A0A849CCA1_9NOCA</name>
<protein>
    <submittedName>
        <fullName evidence="2">Uncharacterized protein</fullName>
    </submittedName>
</protein>
<reference evidence="2 3" key="1">
    <citation type="submission" date="2020-05" db="EMBL/GenBank/DDBJ databases">
        <title>MicrobeNet Type strains.</title>
        <authorList>
            <person name="Nicholson A.C."/>
        </authorList>
    </citation>
    <scope>NUCLEOTIDE SEQUENCE [LARGE SCALE GENOMIC DNA]</scope>
    <source>
        <strain evidence="2 3">JCM 3224</strain>
    </source>
</reference>
<evidence type="ECO:0000313" key="3">
    <source>
        <dbReference type="Proteomes" id="UP000586827"/>
    </source>
</evidence>